<proteinExistence type="predicted"/>
<dbReference type="Proteomes" id="UP000478052">
    <property type="component" value="Unassembled WGS sequence"/>
</dbReference>
<accession>A0A6G0VWZ9</accession>
<sequence length="62" mass="7413">MAYCIQCCIFAFVKVYSVRFCDYLTESYMQDTFPPFLWASISEMLYRIIKLTHINIRTLEKG</sequence>
<keyword evidence="2" id="KW-1185">Reference proteome</keyword>
<evidence type="ECO:0000313" key="1">
    <source>
        <dbReference type="EMBL" id="KAF0709914.1"/>
    </source>
</evidence>
<organism evidence="1 2">
    <name type="scientific">Aphis craccivora</name>
    <name type="common">Cowpea aphid</name>
    <dbReference type="NCBI Taxonomy" id="307492"/>
    <lineage>
        <taxon>Eukaryota</taxon>
        <taxon>Metazoa</taxon>
        <taxon>Ecdysozoa</taxon>
        <taxon>Arthropoda</taxon>
        <taxon>Hexapoda</taxon>
        <taxon>Insecta</taxon>
        <taxon>Pterygota</taxon>
        <taxon>Neoptera</taxon>
        <taxon>Paraneoptera</taxon>
        <taxon>Hemiptera</taxon>
        <taxon>Sternorrhyncha</taxon>
        <taxon>Aphidomorpha</taxon>
        <taxon>Aphidoidea</taxon>
        <taxon>Aphididae</taxon>
        <taxon>Aphidini</taxon>
        <taxon>Aphis</taxon>
        <taxon>Aphis</taxon>
    </lineage>
</organism>
<evidence type="ECO:0000313" key="2">
    <source>
        <dbReference type="Proteomes" id="UP000478052"/>
    </source>
</evidence>
<name>A0A6G0VWZ9_APHCR</name>
<feature type="non-terminal residue" evidence="1">
    <location>
        <position position="62"/>
    </location>
</feature>
<comment type="caution">
    <text evidence="1">The sequence shown here is derived from an EMBL/GenBank/DDBJ whole genome shotgun (WGS) entry which is preliminary data.</text>
</comment>
<reference evidence="1 2" key="1">
    <citation type="submission" date="2019-08" db="EMBL/GenBank/DDBJ databases">
        <title>Whole genome of Aphis craccivora.</title>
        <authorList>
            <person name="Voronova N.V."/>
            <person name="Shulinski R.S."/>
            <person name="Bandarenka Y.V."/>
            <person name="Zhorov D.G."/>
            <person name="Warner D."/>
        </authorList>
    </citation>
    <scope>NUCLEOTIDE SEQUENCE [LARGE SCALE GENOMIC DNA]</scope>
    <source>
        <strain evidence="1">180601</strain>
        <tissue evidence="1">Whole Body</tissue>
    </source>
</reference>
<dbReference type="AlphaFoldDB" id="A0A6G0VWZ9"/>
<protein>
    <submittedName>
        <fullName evidence="1">MULE domain-containing protein</fullName>
    </submittedName>
</protein>
<gene>
    <name evidence="1" type="ORF">FWK35_00033570</name>
</gene>
<dbReference type="EMBL" id="VUJU01011795">
    <property type="protein sequence ID" value="KAF0709914.1"/>
    <property type="molecule type" value="Genomic_DNA"/>
</dbReference>